<evidence type="ECO:0000256" key="5">
    <source>
        <dbReference type="PROSITE-ProRule" id="PRU00134"/>
    </source>
</evidence>
<dbReference type="GO" id="GO:0005743">
    <property type="term" value="C:mitochondrial inner membrane"/>
    <property type="evidence" value="ECO:0007669"/>
    <property type="project" value="TreeGrafter"/>
</dbReference>
<sequence length="883" mass="99566">MAMDAAAAEGSSQQSPLASQRETEEKVKLPSRLFPLEYGKAFSQWWSGITPAAAEASVLQFIPIYSKSLRPATGTEASKPDHTSPPLESTDDRVCASHEVHLSNPKHYLNEFSITRPEGKTKHNLVVLHGYGAGLGFFYKNFDALSKRSGWSLYALDLLGMGRSARPHFKIHAQDRIAKVREAESFFVDSLEDWRKARGLEKFTLMGHSLGGYLATCYALKYPERLEKLILVSPVGIPEDPYAVTAQMPDQESARQAATHQAETAASANVGTGEHAPNPPRRRYPGWFTYLWEANISPFSIVRWGGPLGPRFVSGWTSRRFSFLPEAEAEALHMYSYTLFKQKGSGEYALAYLLAPGAFARDPLKNRFSQIDRNLEIVLMYGDSDWMDAKAGKAVSEALKKDGRKSRFKIIENAGHHLYLDNFETFSILEEYEPTREKTCAICGSQTVNTCSTCHGVAYCNAAHETQDRYYHRLICSAAVSIPPRPPGENLAAILVLPEHSKTPYYAWTPYKLNRHNLPVFEQSSWYGEGYKSKPMIITCHPITRQTLPHAIMIFEPINPPPGQQPLRTTLEKPQPHTNLCVHNLTNGVNSSAFKGTLLIVTLGRTQDRSKTWIMSFKPEDILILVEELKRPGNQIAPPIKSASIKAVACFPTFEPDLTFNGDNASDFKHADYVVFESLDIPVDHPIFTYRRKDPHIYTPPLGVSYRFPIRMFRFLNYHGLRGNKFVPTLFPTVDIIHSTTGTRPSAKQSKFIAAKLGAVLFARTDKKPLEFSHLREFSEFVGNVTKTWQAYDSFMTTQERALAKHTKNGKMEMRYVKISREQMDMVIEMDKTLEGKAFKEFWMEKNDGRLGPFEGVNMDLDEDEEDEEDESEDEGGPEEGPE</sequence>
<dbReference type="GO" id="GO:0035965">
    <property type="term" value="P:cardiolipin acyl-chain remodeling"/>
    <property type="evidence" value="ECO:0007669"/>
    <property type="project" value="TreeGrafter"/>
</dbReference>
<feature type="compositionally biased region" description="Acidic residues" evidence="6">
    <location>
        <begin position="860"/>
        <end position="883"/>
    </location>
</feature>
<dbReference type="GO" id="GO:0006654">
    <property type="term" value="P:phosphatidic acid biosynthetic process"/>
    <property type="evidence" value="ECO:0007669"/>
    <property type="project" value="TreeGrafter"/>
</dbReference>
<evidence type="ECO:0000313" key="9">
    <source>
        <dbReference type="Proteomes" id="UP000483672"/>
    </source>
</evidence>
<feature type="region of interest" description="Disordered" evidence="6">
    <location>
        <begin position="1"/>
        <end position="24"/>
    </location>
</feature>
<evidence type="ECO:0000259" key="7">
    <source>
        <dbReference type="PROSITE" id="PS50865"/>
    </source>
</evidence>
<dbReference type="GO" id="GO:0042171">
    <property type="term" value="F:lysophosphatidic acid acyltransferase activity"/>
    <property type="evidence" value="ECO:0007669"/>
    <property type="project" value="TreeGrafter"/>
</dbReference>
<evidence type="ECO:0000256" key="3">
    <source>
        <dbReference type="ARBA" id="ARBA00022833"/>
    </source>
</evidence>
<comment type="caution">
    <text evidence="8">The sequence shown here is derived from an EMBL/GenBank/DDBJ whole genome shotgun (WGS) entry which is preliminary data.</text>
</comment>
<feature type="region of interest" description="Disordered" evidence="6">
    <location>
        <begin position="71"/>
        <end position="91"/>
    </location>
</feature>
<gene>
    <name evidence="8" type="ORF">TWF191_002600</name>
</gene>
<feature type="region of interest" description="Disordered" evidence="6">
    <location>
        <begin position="848"/>
        <end position="883"/>
    </location>
</feature>
<feature type="compositionally biased region" description="Polar residues" evidence="6">
    <location>
        <begin position="10"/>
        <end position="20"/>
    </location>
</feature>
<evidence type="ECO:0000256" key="4">
    <source>
        <dbReference type="ARBA" id="ARBA00038097"/>
    </source>
</evidence>
<dbReference type="PANTHER" id="PTHR42886">
    <property type="entry name" value="RE40534P-RELATED"/>
    <property type="match status" value="1"/>
</dbReference>
<dbReference type="Proteomes" id="UP000483672">
    <property type="component" value="Unassembled WGS sequence"/>
</dbReference>
<evidence type="ECO:0000256" key="1">
    <source>
        <dbReference type="ARBA" id="ARBA00022723"/>
    </source>
</evidence>
<dbReference type="GO" id="GO:0004623">
    <property type="term" value="F:phospholipase A2 activity"/>
    <property type="evidence" value="ECO:0007669"/>
    <property type="project" value="TreeGrafter"/>
</dbReference>
<evidence type="ECO:0000256" key="2">
    <source>
        <dbReference type="ARBA" id="ARBA00022771"/>
    </source>
</evidence>
<dbReference type="AlphaFoldDB" id="A0A7C8QBR5"/>
<feature type="region of interest" description="Disordered" evidence="6">
    <location>
        <begin position="247"/>
        <end position="278"/>
    </location>
</feature>
<keyword evidence="3" id="KW-0862">Zinc</keyword>
<protein>
    <recommendedName>
        <fullName evidence="7">MYND-type domain-containing protein</fullName>
    </recommendedName>
</protein>
<dbReference type="SUPFAM" id="SSF53474">
    <property type="entry name" value="alpha/beta-Hydrolases"/>
    <property type="match status" value="1"/>
</dbReference>
<dbReference type="Pfam" id="PF01753">
    <property type="entry name" value="zf-MYND"/>
    <property type="match status" value="1"/>
</dbReference>
<dbReference type="InterPro" id="IPR000073">
    <property type="entry name" value="AB_hydrolase_1"/>
</dbReference>
<dbReference type="GO" id="GO:0008270">
    <property type="term" value="F:zinc ion binding"/>
    <property type="evidence" value="ECO:0007669"/>
    <property type="project" value="UniProtKB-KW"/>
</dbReference>
<reference evidence="8 9" key="1">
    <citation type="submission" date="2019-06" db="EMBL/GenBank/DDBJ databases">
        <authorList>
            <person name="Palmer J.M."/>
        </authorList>
    </citation>
    <scope>NUCLEOTIDE SEQUENCE [LARGE SCALE GENOMIC DNA]</scope>
    <source>
        <strain evidence="8 9">TWF191</strain>
    </source>
</reference>
<dbReference type="Gene3D" id="6.10.140.2220">
    <property type="match status" value="1"/>
</dbReference>
<feature type="domain" description="MYND-type" evidence="7">
    <location>
        <begin position="440"/>
        <end position="476"/>
    </location>
</feature>
<dbReference type="PROSITE" id="PS01360">
    <property type="entry name" value="ZF_MYND_1"/>
    <property type="match status" value="1"/>
</dbReference>
<feature type="compositionally biased region" description="Low complexity" evidence="6">
    <location>
        <begin position="254"/>
        <end position="268"/>
    </location>
</feature>
<dbReference type="EMBL" id="WIPF01000154">
    <property type="protein sequence ID" value="KAF3203589.1"/>
    <property type="molecule type" value="Genomic_DNA"/>
</dbReference>
<proteinExistence type="inferred from homology"/>
<dbReference type="InterPro" id="IPR002893">
    <property type="entry name" value="Znf_MYND"/>
</dbReference>
<dbReference type="GO" id="GO:0055088">
    <property type="term" value="P:lipid homeostasis"/>
    <property type="evidence" value="ECO:0007669"/>
    <property type="project" value="TreeGrafter"/>
</dbReference>
<keyword evidence="2 5" id="KW-0863">Zinc-finger</keyword>
<dbReference type="Pfam" id="PF00561">
    <property type="entry name" value="Abhydrolase_1"/>
    <property type="match status" value="1"/>
</dbReference>
<comment type="similarity">
    <text evidence="4">Belongs to the peptidase S33 family. ABHD4/ABHD5 subfamily.</text>
</comment>
<keyword evidence="1" id="KW-0479">Metal-binding</keyword>
<evidence type="ECO:0000256" key="6">
    <source>
        <dbReference type="SAM" id="MobiDB-lite"/>
    </source>
</evidence>
<name>A0A7C8QBR5_ORBOL</name>
<dbReference type="PANTHER" id="PTHR42886:SF29">
    <property type="entry name" value="PUMMELIG, ISOFORM A"/>
    <property type="match status" value="1"/>
</dbReference>
<dbReference type="Gene3D" id="3.40.50.1820">
    <property type="entry name" value="alpha/beta hydrolase"/>
    <property type="match status" value="1"/>
</dbReference>
<dbReference type="InterPro" id="IPR029058">
    <property type="entry name" value="AB_hydrolase_fold"/>
</dbReference>
<accession>A0A7C8QBR5</accession>
<evidence type="ECO:0000313" key="8">
    <source>
        <dbReference type="EMBL" id="KAF3203589.1"/>
    </source>
</evidence>
<dbReference type="SUPFAM" id="SSF144232">
    <property type="entry name" value="HIT/MYND zinc finger-like"/>
    <property type="match status" value="1"/>
</dbReference>
<organism evidence="8 9">
    <name type="scientific">Orbilia oligospora</name>
    <name type="common">Nematode-trapping fungus</name>
    <name type="synonym">Arthrobotrys oligospora</name>
    <dbReference type="NCBI Taxonomy" id="2813651"/>
    <lineage>
        <taxon>Eukaryota</taxon>
        <taxon>Fungi</taxon>
        <taxon>Dikarya</taxon>
        <taxon>Ascomycota</taxon>
        <taxon>Pezizomycotina</taxon>
        <taxon>Orbiliomycetes</taxon>
        <taxon>Orbiliales</taxon>
        <taxon>Orbiliaceae</taxon>
        <taxon>Orbilia</taxon>
    </lineage>
</organism>
<dbReference type="PROSITE" id="PS50865">
    <property type="entry name" value="ZF_MYND_2"/>
    <property type="match status" value="1"/>
</dbReference>